<evidence type="ECO:0000313" key="2">
    <source>
        <dbReference type="EMBL" id="GMS90645.1"/>
    </source>
</evidence>
<dbReference type="AlphaFoldDB" id="A0AAV5TDS0"/>
<feature type="region of interest" description="Disordered" evidence="1">
    <location>
        <begin position="166"/>
        <end position="193"/>
    </location>
</feature>
<organism evidence="2 3">
    <name type="scientific">Pristionchus entomophagus</name>
    <dbReference type="NCBI Taxonomy" id="358040"/>
    <lineage>
        <taxon>Eukaryota</taxon>
        <taxon>Metazoa</taxon>
        <taxon>Ecdysozoa</taxon>
        <taxon>Nematoda</taxon>
        <taxon>Chromadorea</taxon>
        <taxon>Rhabditida</taxon>
        <taxon>Rhabditina</taxon>
        <taxon>Diplogasteromorpha</taxon>
        <taxon>Diplogasteroidea</taxon>
        <taxon>Neodiplogasteridae</taxon>
        <taxon>Pristionchus</taxon>
    </lineage>
</organism>
<protein>
    <submittedName>
        <fullName evidence="2">Uncharacterized protein</fullName>
    </submittedName>
</protein>
<comment type="caution">
    <text evidence="2">The sequence shown here is derived from an EMBL/GenBank/DDBJ whole genome shotgun (WGS) entry which is preliminary data.</text>
</comment>
<feature type="non-terminal residue" evidence="2">
    <location>
        <position position="1"/>
    </location>
</feature>
<accession>A0AAV5TDS0</accession>
<dbReference type="Proteomes" id="UP001432027">
    <property type="component" value="Unassembled WGS sequence"/>
</dbReference>
<evidence type="ECO:0000313" key="3">
    <source>
        <dbReference type="Proteomes" id="UP001432027"/>
    </source>
</evidence>
<proteinExistence type="predicted"/>
<sequence>KNGAADCSVRVALQMFRKTREISKANDRKAPKVLRSVGYDFCEAVELAVAAAADWAAVKRECVMMEMGEKEGNPPQTTHNSIDGTDETTVIEDEKEIKREVEKEEVRKMSEVANTYHAETETDCVAFDSTPPTPIKIEPVDDLIPYTDDNSTLIEVDENQSMMDIQAEEEIMQPPPKKRKRKSAAIDAPPADDVAAAHKEELQQLQQNHAV</sequence>
<dbReference type="EMBL" id="BTSX01000003">
    <property type="protein sequence ID" value="GMS90645.1"/>
    <property type="molecule type" value="Genomic_DNA"/>
</dbReference>
<evidence type="ECO:0000256" key="1">
    <source>
        <dbReference type="SAM" id="MobiDB-lite"/>
    </source>
</evidence>
<gene>
    <name evidence="2" type="ORF">PENTCL1PPCAC_12820</name>
</gene>
<reference evidence="2" key="1">
    <citation type="submission" date="2023-10" db="EMBL/GenBank/DDBJ databases">
        <title>Genome assembly of Pristionchus species.</title>
        <authorList>
            <person name="Yoshida K."/>
            <person name="Sommer R.J."/>
        </authorList>
    </citation>
    <scope>NUCLEOTIDE SEQUENCE</scope>
    <source>
        <strain evidence="2">RS0144</strain>
    </source>
</reference>
<keyword evidence="3" id="KW-1185">Reference proteome</keyword>
<feature type="non-terminal residue" evidence="2">
    <location>
        <position position="211"/>
    </location>
</feature>
<name>A0AAV5TDS0_9BILA</name>
<feature type="region of interest" description="Disordered" evidence="1">
    <location>
        <begin position="125"/>
        <end position="144"/>
    </location>
</feature>